<evidence type="ECO:0000259" key="12">
    <source>
        <dbReference type="PROSITE" id="PS50885"/>
    </source>
</evidence>
<keyword evidence="5" id="KW-0597">Phosphoprotein</keyword>
<dbReference type="InterPro" id="IPR003661">
    <property type="entry name" value="HisK_dim/P_dom"/>
</dbReference>
<sequence length="442" mass="49270">MKPLPGLAALFARYFVQTMVVQFVLLLGFVGLLILLTSGAERDRIEQQMAGPVRMIQRALLTQPPEQRPHELAAISELFAYPLQLLPAAPPSLSDDARAWLASGNNWLDIDHKLLYAPLPGTRQVLMLGPLDDPDSQGWLQSQSGLFLLWFGFFGVPLALMIYLNLRPHWQALKSLRTTATQLAEGDLSARAANLKSPLFGPLAELINDMAARLERQMETRQALAHAVAHELRTPVARLRFGLTMLDEAEDEHERHQFREGMERDLTELDELLNISLSYARLDRGEVALQYETVDLPEWFDDLIALLQPLKPAHITLTLDCASGSTTFDRKLMYVATRNLLLNAFKYATSRVHMRVWQQAGLLHVDVDDDGPGIPAAERERVFEPFQRLDRSRDRATGGHGLGLSFVRLITLHHGGEARAGVADALGGARMSLLIPQQPPAA</sequence>
<evidence type="ECO:0000256" key="10">
    <source>
        <dbReference type="SAM" id="Phobius"/>
    </source>
</evidence>
<dbReference type="CDD" id="cd00082">
    <property type="entry name" value="HisKA"/>
    <property type="match status" value="1"/>
</dbReference>
<dbReference type="InterPro" id="IPR036097">
    <property type="entry name" value="HisK_dim/P_sf"/>
</dbReference>
<dbReference type="Proteomes" id="UP001433638">
    <property type="component" value="Unassembled WGS sequence"/>
</dbReference>
<keyword evidence="14" id="KW-1185">Reference proteome</keyword>
<keyword evidence="7" id="KW-0547">Nucleotide-binding</keyword>
<keyword evidence="10" id="KW-0812">Transmembrane</keyword>
<evidence type="ECO:0000256" key="2">
    <source>
        <dbReference type="ARBA" id="ARBA00004651"/>
    </source>
</evidence>
<dbReference type="Gene3D" id="3.30.565.10">
    <property type="entry name" value="Histidine kinase-like ATPase, C-terminal domain"/>
    <property type="match status" value="1"/>
</dbReference>
<keyword evidence="10" id="KW-0472">Membrane</keyword>
<feature type="domain" description="HAMP" evidence="12">
    <location>
        <begin position="167"/>
        <end position="219"/>
    </location>
</feature>
<dbReference type="InterPro" id="IPR003660">
    <property type="entry name" value="HAMP_dom"/>
</dbReference>
<dbReference type="SMART" id="SM00388">
    <property type="entry name" value="HisKA"/>
    <property type="match status" value="1"/>
</dbReference>
<dbReference type="PRINTS" id="PR00344">
    <property type="entry name" value="BCTRLSENSOR"/>
</dbReference>
<protein>
    <recommendedName>
        <fullName evidence="3">histidine kinase</fullName>
        <ecNumber evidence="3">2.7.13.3</ecNumber>
    </recommendedName>
</protein>
<dbReference type="PROSITE" id="PS50885">
    <property type="entry name" value="HAMP"/>
    <property type="match status" value="1"/>
</dbReference>
<dbReference type="SMART" id="SM00387">
    <property type="entry name" value="HATPase_c"/>
    <property type="match status" value="1"/>
</dbReference>
<keyword evidence="10" id="KW-1133">Transmembrane helix</keyword>
<dbReference type="SUPFAM" id="SSF47384">
    <property type="entry name" value="Homodimeric domain of signal transducing histidine kinase"/>
    <property type="match status" value="1"/>
</dbReference>
<keyword evidence="8" id="KW-0418">Kinase</keyword>
<name>A0ABV1M0Y4_9NEIS</name>
<organism evidence="13 14">
    <name type="scientific">Vogesella oryzagri</name>
    <dbReference type="NCBI Taxonomy" id="3160864"/>
    <lineage>
        <taxon>Bacteria</taxon>
        <taxon>Pseudomonadati</taxon>
        <taxon>Pseudomonadota</taxon>
        <taxon>Betaproteobacteria</taxon>
        <taxon>Neisseriales</taxon>
        <taxon>Chromobacteriaceae</taxon>
        <taxon>Vogesella</taxon>
    </lineage>
</organism>
<evidence type="ECO:0000313" key="13">
    <source>
        <dbReference type="EMBL" id="MEQ6289686.1"/>
    </source>
</evidence>
<dbReference type="InterPro" id="IPR004358">
    <property type="entry name" value="Sig_transdc_His_kin-like_C"/>
</dbReference>
<dbReference type="InterPro" id="IPR005467">
    <property type="entry name" value="His_kinase_dom"/>
</dbReference>
<evidence type="ECO:0000256" key="4">
    <source>
        <dbReference type="ARBA" id="ARBA00022475"/>
    </source>
</evidence>
<proteinExistence type="predicted"/>
<evidence type="ECO:0000256" key="6">
    <source>
        <dbReference type="ARBA" id="ARBA00022679"/>
    </source>
</evidence>
<dbReference type="PANTHER" id="PTHR44936:SF10">
    <property type="entry name" value="SENSOR PROTEIN RSTB"/>
    <property type="match status" value="1"/>
</dbReference>
<keyword evidence="9 13" id="KW-0067">ATP-binding</keyword>
<dbReference type="EC" id="2.7.13.3" evidence="3"/>
<evidence type="ECO:0000256" key="7">
    <source>
        <dbReference type="ARBA" id="ARBA00022741"/>
    </source>
</evidence>
<reference evidence="13" key="1">
    <citation type="submission" date="2024-06" db="EMBL/GenBank/DDBJ databases">
        <title>Genome sequence of Vogesella sp. MAHUQ-64.</title>
        <authorList>
            <person name="Huq M.A."/>
        </authorList>
    </citation>
    <scope>NUCLEOTIDE SEQUENCE</scope>
    <source>
        <strain evidence="13">MAHUQ-64</strain>
    </source>
</reference>
<evidence type="ECO:0000256" key="3">
    <source>
        <dbReference type="ARBA" id="ARBA00012438"/>
    </source>
</evidence>
<comment type="caution">
    <text evidence="13">The sequence shown here is derived from an EMBL/GenBank/DDBJ whole genome shotgun (WGS) entry which is preliminary data.</text>
</comment>
<comment type="catalytic activity">
    <reaction evidence="1">
        <text>ATP + protein L-histidine = ADP + protein N-phospho-L-histidine.</text>
        <dbReference type="EC" id="2.7.13.3"/>
    </reaction>
</comment>
<keyword evidence="4" id="KW-1003">Cell membrane</keyword>
<evidence type="ECO:0000256" key="8">
    <source>
        <dbReference type="ARBA" id="ARBA00022777"/>
    </source>
</evidence>
<comment type="subcellular location">
    <subcellularLocation>
        <location evidence="2">Cell membrane</location>
        <topology evidence="2">Multi-pass membrane protein</topology>
    </subcellularLocation>
</comment>
<evidence type="ECO:0000256" key="5">
    <source>
        <dbReference type="ARBA" id="ARBA00022553"/>
    </source>
</evidence>
<evidence type="ECO:0000313" key="14">
    <source>
        <dbReference type="Proteomes" id="UP001433638"/>
    </source>
</evidence>
<dbReference type="RefSeq" id="WP_349584114.1">
    <property type="nucleotide sequence ID" value="NZ_JBEFLD010000002.1"/>
</dbReference>
<dbReference type="SUPFAM" id="SSF55874">
    <property type="entry name" value="ATPase domain of HSP90 chaperone/DNA topoisomerase II/histidine kinase"/>
    <property type="match status" value="1"/>
</dbReference>
<dbReference type="EMBL" id="JBEFLD010000002">
    <property type="protein sequence ID" value="MEQ6289686.1"/>
    <property type="molecule type" value="Genomic_DNA"/>
</dbReference>
<dbReference type="InterPro" id="IPR003594">
    <property type="entry name" value="HATPase_dom"/>
</dbReference>
<dbReference type="InterPro" id="IPR050980">
    <property type="entry name" value="2C_sensor_his_kinase"/>
</dbReference>
<keyword evidence="6" id="KW-0808">Transferase</keyword>
<dbReference type="PANTHER" id="PTHR44936">
    <property type="entry name" value="SENSOR PROTEIN CREC"/>
    <property type="match status" value="1"/>
</dbReference>
<evidence type="ECO:0000256" key="1">
    <source>
        <dbReference type="ARBA" id="ARBA00000085"/>
    </source>
</evidence>
<feature type="domain" description="Histidine kinase" evidence="11">
    <location>
        <begin position="227"/>
        <end position="439"/>
    </location>
</feature>
<accession>A0ABV1M0Y4</accession>
<evidence type="ECO:0000259" key="11">
    <source>
        <dbReference type="PROSITE" id="PS50109"/>
    </source>
</evidence>
<evidence type="ECO:0000256" key="9">
    <source>
        <dbReference type="ARBA" id="ARBA00022840"/>
    </source>
</evidence>
<feature type="transmembrane region" description="Helical" evidence="10">
    <location>
        <begin position="146"/>
        <end position="166"/>
    </location>
</feature>
<feature type="transmembrane region" description="Helical" evidence="10">
    <location>
        <begin position="20"/>
        <end position="40"/>
    </location>
</feature>
<dbReference type="CDD" id="cd06225">
    <property type="entry name" value="HAMP"/>
    <property type="match status" value="1"/>
</dbReference>
<dbReference type="PROSITE" id="PS50109">
    <property type="entry name" value="HIS_KIN"/>
    <property type="match status" value="1"/>
</dbReference>
<dbReference type="InterPro" id="IPR036890">
    <property type="entry name" value="HATPase_C_sf"/>
</dbReference>
<dbReference type="Pfam" id="PF02518">
    <property type="entry name" value="HATPase_c"/>
    <property type="match status" value="1"/>
</dbReference>
<dbReference type="GO" id="GO:0005524">
    <property type="term" value="F:ATP binding"/>
    <property type="evidence" value="ECO:0007669"/>
    <property type="project" value="UniProtKB-KW"/>
</dbReference>
<dbReference type="SMART" id="SM00304">
    <property type="entry name" value="HAMP"/>
    <property type="match status" value="1"/>
</dbReference>
<dbReference type="Gene3D" id="1.10.287.130">
    <property type="match status" value="1"/>
</dbReference>
<dbReference type="Pfam" id="PF00512">
    <property type="entry name" value="HisKA"/>
    <property type="match status" value="1"/>
</dbReference>
<gene>
    <name evidence="13" type="ORF">ABNW52_03570</name>
</gene>